<protein>
    <submittedName>
        <fullName evidence="1">Uncharacterized protein</fullName>
    </submittedName>
</protein>
<comment type="caution">
    <text evidence="1">The sequence shown here is derived from an EMBL/GenBank/DDBJ whole genome shotgun (WGS) entry which is preliminary data.</text>
</comment>
<evidence type="ECO:0000313" key="1">
    <source>
        <dbReference type="EMBL" id="GAI83707.1"/>
    </source>
</evidence>
<dbReference type="AlphaFoldDB" id="X1RSJ1"/>
<feature type="non-terminal residue" evidence="1">
    <location>
        <position position="1"/>
    </location>
</feature>
<accession>X1RSJ1</accession>
<gene>
    <name evidence="1" type="ORF">S12H4_25009</name>
</gene>
<organism evidence="1">
    <name type="scientific">marine sediment metagenome</name>
    <dbReference type="NCBI Taxonomy" id="412755"/>
    <lineage>
        <taxon>unclassified sequences</taxon>
        <taxon>metagenomes</taxon>
        <taxon>ecological metagenomes</taxon>
    </lineage>
</organism>
<name>X1RSJ1_9ZZZZ</name>
<proteinExistence type="predicted"/>
<dbReference type="EMBL" id="BARW01013799">
    <property type="protein sequence ID" value="GAI83707.1"/>
    <property type="molecule type" value="Genomic_DNA"/>
</dbReference>
<reference evidence="1" key="1">
    <citation type="journal article" date="2014" name="Front. Microbiol.">
        <title>High frequency of phylogenetically diverse reductive dehalogenase-homologous genes in deep subseafloor sedimentary metagenomes.</title>
        <authorList>
            <person name="Kawai M."/>
            <person name="Futagami T."/>
            <person name="Toyoda A."/>
            <person name="Takaki Y."/>
            <person name="Nishi S."/>
            <person name="Hori S."/>
            <person name="Arai W."/>
            <person name="Tsubouchi T."/>
            <person name="Morono Y."/>
            <person name="Uchiyama I."/>
            <person name="Ito T."/>
            <person name="Fujiyama A."/>
            <person name="Inagaki F."/>
            <person name="Takami H."/>
        </authorList>
    </citation>
    <scope>NUCLEOTIDE SEQUENCE</scope>
    <source>
        <strain evidence="1">Expedition CK06-06</strain>
    </source>
</reference>
<sequence length="34" mass="4085">ESGDTVYFFRSYGLSEVDHYIDKYKITRLAPERE</sequence>